<evidence type="ECO:0000256" key="6">
    <source>
        <dbReference type="SAM" id="Phobius"/>
    </source>
</evidence>
<accession>A0A0H3AG00</accession>
<dbReference type="InterPro" id="IPR051258">
    <property type="entry name" value="Diverse_Substrate_Transporter"/>
</dbReference>
<dbReference type="PATRIC" id="fig|345073.21.peg.3688"/>
<evidence type="ECO:0000313" key="8">
    <source>
        <dbReference type="EMBL" id="ABQ19215.1"/>
    </source>
</evidence>
<feature type="transmembrane region" description="Helical" evidence="6">
    <location>
        <begin position="76"/>
        <end position="96"/>
    </location>
</feature>
<dbReference type="PANTHER" id="PTHR42920:SF11">
    <property type="entry name" value="INNER MEMBRANE PROTEIN YTFF"/>
    <property type="match status" value="1"/>
</dbReference>
<dbReference type="GO" id="GO:0005886">
    <property type="term" value="C:plasma membrane"/>
    <property type="evidence" value="ECO:0007669"/>
    <property type="project" value="UniProtKB-SubCell"/>
</dbReference>
<evidence type="ECO:0000256" key="4">
    <source>
        <dbReference type="ARBA" id="ARBA00022989"/>
    </source>
</evidence>
<feature type="transmembrane region" description="Helical" evidence="6">
    <location>
        <begin position="283"/>
        <end position="302"/>
    </location>
</feature>
<evidence type="ECO:0000256" key="2">
    <source>
        <dbReference type="ARBA" id="ARBA00022475"/>
    </source>
</evidence>
<proteinExistence type="predicted"/>
<feature type="transmembrane region" description="Helical" evidence="6">
    <location>
        <begin position="108"/>
        <end position="126"/>
    </location>
</feature>
<name>A0A0H3AG00_VIBC3</name>
<evidence type="ECO:0000256" key="5">
    <source>
        <dbReference type="ARBA" id="ARBA00023136"/>
    </source>
</evidence>
<keyword evidence="5 6" id="KW-0472">Membrane</keyword>
<dbReference type="Pfam" id="PF00892">
    <property type="entry name" value="EamA"/>
    <property type="match status" value="2"/>
</dbReference>
<dbReference type="InterPro" id="IPR000620">
    <property type="entry name" value="EamA_dom"/>
</dbReference>
<feature type="transmembrane region" description="Helical" evidence="6">
    <location>
        <begin position="43"/>
        <end position="61"/>
    </location>
</feature>
<dbReference type="AlphaFoldDB" id="A0A0H3AG00"/>
<evidence type="ECO:0000256" key="3">
    <source>
        <dbReference type="ARBA" id="ARBA00022692"/>
    </source>
</evidence>
<feature type="transmembrane region" description="Helical" evidence="6">
    <location>
        <begin position="252"/>
        <end position="271"/>
    </location>
</feature>
<keyword evidence="4 6" id="KW-1133">Transmembrane helix</keyword>
<dbReference type="eggNOG" id="COG0697">
    <property type="taxonomic scope" value="Bacteria"/>
</dbReference>
<sequence>MQVSSAFFQSCLPIARNVFLEIVVIIKTCHTITQGTNCDEAHMIYLLPFFTVLIWGGNSIVNKLAASTIEPSAMSFYRWLLAMAILTPFCLPSAIRQWSTVKRHLSKLAFLALLGMVLNQSLGYYAGLTTTATNMSLITSFVPLMSVFISLPLLNKPISALSVVGGVLSLSGLAYMLGEGNPLFFLHQSVTEGDALMVMAALVYALYCVLLKRWKMPFSNWTLIYLQGVCAVFMLIPLWLTSDTLLPTEGSLSLIAYAGIAASLLAPWMWVKAIDAIGADSTAMFMNLLPVFSVSLAATLLGEKVHPYHLIGDLLVISGVALSQLKIQRRNDDGVEKVTQV</sequence>
<evidence type="ECO:0000256" key="1">
    <source>
        <dbReference type="ARBA" id="ARBA00004651"/>
    </source>
</evidence>
<keyword evidence="3 6" id="KW-0812">Transmembrane</keyword>
<dbReference type="KEGG" id="vcr:VC395_A0963"/>
<dbReference type="Proteomes" id="UP000000249">
    <property type="component" value="Chromosome 2"/>
</dbReference>
<feature type="domain" description="EamA" evidence="7">
    <location>
        <begin position="44"/>
        <end position="176"/>
    </location>
</feature>
<dbReference type="KEGG" id="vco:VC0395_0301"/>
<keyword evidence="2" id="KW-1003">Cell membrane</keyword>
<feature type="transmembrane region" description="Helical" evidence="6">
    <location>
        <begin position="158"/>
        <end position="175"/>
    </location>
</feature>
<dbReference type="InterPro" id="IPR037185">
    <property type="entry name" value="EmrE-like"/>
</dbReference>
<evidence type="ECO:0000313" key="9">
    <source>
        <dbReference type="Proteomes" id="UP000000249"/>
    </source>
</evidence>
<feature type="domain" description="EamA" evidence="7">
    <location>
        <begin position="193"/>
        <end position="322"/>
    </location>
</feature>
<feature type="transmembrane region" description="Helical" evidence="6">
    <location>
        <begin position="223"/>
        <end position="240"/>
    </location>
</feature>
<gene>
    <name evidence="8" type="ordered locus">VC0395_0301</name>
</gene>
<dbReference type="SUPFAM" id="SSF103481">
    <property type="entry name" value="Multidrug resistance efflux transporter EmrE"/>
    <property type="match status" value="2"/>
</dbReference>
<feature type="transmembrane region" description="Helical" evidence="6">
    <location>
        <begin position="195"/>
        <end position="211"/>
    </location>
</feature>
<dbReference type="PANTHER" id="PTHR42920">
    <property type="entry name" value="OS03G0707200 PROTEIN-RELATED"/>
    <property type="match status" value="1"/>
</dbReference>
<dbReference type="EMBL" id="CP000626">
    <property type="protein sequence ID" value="ABQ19215.1"/>
    <property type="molecule type" value="Genomic_DNA"/>
</dbReference>
<protein>
    <submittedName>
        <fullName evidence="8">Membrane protein</fullName>
    </submittedName>
</protein>
<feature type="transmembrane region" description="Helical" evidence="6">
    <location>
        <begin position="132"/>
        <end position="151"/>
    </location>
</feature>
<comment type="subcellular location">
    <subcellularLocation>
        <location evidence="1">Cell membrane</location>
        <topology evidence="1">Multi-pass membrane protein</topology>
    </subcellularLocation>
</comment>
<organism evidence="8 9">
    <name type="scientific">Vibrio cholerae serotype O1 (strain ATCC 39541 / Classical Ogawa 395 / O395)</name>
    <dbReference type="NCBI Taxonomy" id="345073"/>
    <lineage>
        <taxon>Bacteria</taxon>
        <taxon>Pseudomonadati</taxon>
        <taxon>Pseudomonadota</taxon>
        <taxon>Gammaproteobacteria</taxon>
        <taxon>Vibrionales</taxon>
        <taxon>Vibrionaceae</taxon>
        <taxon>Vibrio</taxon>
    </lineage>
</organism>
<evidence type="ECO:0000259" key="7">
    <source>
        <dbReference type="Pfam" id="PF00892"/>
    </source>
</evidence>
<reference evidence="8 9" key="1">
    <citation type="submission" date="2007-03" db="EMBL/GenBank/DDBJ databases">
        <authorList>
            <person name="Heidelberg J."/>
        </authorList>
    </citation>
    <scope>NUCLEOTIDE SEQUENCE [LARGE SCALE GENOMIC DNA]</scope>
    <source>
        <strain evidence="9">ATCC 39541 / Classical Ogawa 395 / O395</strain>
    </source>
</reference>